<evidence type="ECO:0000256" key="1">
    <source>
        <dbReference type="PROSITE-ProRule" id="PRU00409"/>
    </source>
</evidence>
<dbReference type="Proteomes" id="UP001138997">
    <property type="component" value="Unassembled WGS sequence"/>
</dbReference>
<name>A0A9X1SVG2_9ACTN</name>
<organism evidence="3 4">
    <name type="scientific">Kineosporia babensis</name>
    <dbReference type="NCBI Taxonomy" id="499548"/>
    <lineage>
        <taxon>Bacteria</taxon>
        <taxon>Bacillati</taxon>
        <taxon>Actinomycetota</taxon>
        <taxon>Actinomycetes</taxon>
        <taxon>Kineosporiales</taxon>
        <taxon>Kineosporiaceae</taxon>
        <taxon>Kineosporia</taxon>
    </lineage>
</organism>
<proteinExistence type="predicted"/>
<dbReference type="InterPro" id="IPR011761">
    <property type="entry name" value="ATP-grasp"/>
</dbReference>
<reference evidence="3" key="1">
    <citation type="submission" date="2021-11" db="EMBL/GenBank/DDBJ databases">
        <title>Streptomyces corallinus and Kineosporia corallina sp. nov., two new coral-derived marine actinobacteria.</title>
        <authorList>
            <person name="Buangrab K."/>
            <person name="Sutthacheep M."/>
            <person name="Yeemin T."/>
            <person name="Harunari E."/>
            <person name="Igarashi Y."/>
            <person name="Sripreechasak P."/>
            <person name="Kanchanasin P."/>
            <person name="Tanasupawat S."/>
            <person name="Phongsopitanun W."/>
        </authorList>
    </citation>
    <scope>NUCLEOTIDE SEQUENCE</scope>
    <source>
        <strain evidence="3">JCM 31032</strain>
    </source>
</reference>
<dbReference type="AlphaFoldDB" id="A0A9X1SVG2"/>
<dbReference type="PANTHER" id="PTHR39217:SF1">
    <property type="entry name" value="GLUTATHIONE SYNTHETASE"/>
    <property type="match status" value="1"/>
</dbReference>
<keyword evidence="1" id="KW-0067">ATP-binding</keyword>
<sequence length="287" mass="31780">MIERLAWVSALDARGYDEDEEPALAALRSAGVDVEVVSWDDPQVQWDRYQRAVLRSTWDYARRLEDFRAWLERVSQLTDLRNPLPMVRWSLDKHYLAELEQNGVPVTPTGFAEPGQTAVFPEGEFVVKPAIGAGSRDAASYGPDEHELATAHVRKLHDLDTSVLVQPLLKSVAAEGEWALVFFGGAYSHAAGKRVSLPRASVIQTLIAPTTIVPHQADAEQLAVAQRAVDQVAARFGVPVYARVDLVRDDQGRSVVMELELVEPSLFLPHASSLELFVAALTRSYEE</sequence>
<accession>A0A9X1SVG2</accession>
<comment type="caution">
    <text evidence="3">The sequence shown here is derived from an EMBL/GenBank/DDBJ whole genome shotgun (WGS) entry which is preliminary data.</text>
</comment>
<dbReference type="GO" id="GO:0046872">
    <property type="term" value="F:metal ion binding"/>
    <property type="evidence" value="ECO:0007669"/>
    <property type="project" value="InterPro"/>
</dbReference>
<gene>
    <name evidence="3" type="ORF">LR394_18010</name>
</gene>
<keyword evidence="4" id="KW-1185">Reference proteome</keyword>
<dbReference type="GO" id="GO:0005524">
    <property type="term" value="F:ATP binding"/>
    <property type="evidence" value="ECO:0007669"/>
    <property type="project" value="UniProtKB-UniRule"/>
</dbReference>
<evidence type="ECO:0000313" key="3">
    <source>
        <dbReference type="EMBL" id="MCD5312805.1"/>
    </source>
</evidence>
<dbReference type="RefSeq" id="WP_231443404.1">
    <property type="nucleotide sequence ID" value="NZ_JAJOMB010000009.1"/>
</dbReference>
<feature type="domain" description="ATP-grasp" evidence="2">
    <location>
        <begin position="96"/>
        <end position="285"/>
    </location>
</feature>
<dbReference type="EMBL" id="JAJOMB010000009">
    <property type="protein sequence ID" value="MCD5312805.1"/>
    <property type="molecule type" value="Genomic_DNA"/>
</dbReference>
<keyword evidence="1" id="KW-0547">Nucleotide-binding</keyword>
<evidence type="ECO:0000259" key="2">
    <source>
        <dbReference type="PROSITE" id="PS50975"/>
    </source>
</evidence>
<dbReference type="PANTHER" id="PTHR39217">
    <property type="match status" value="1"/>
</dbReference>
<dbReference type="PROSITE" id="PS50975">
    <property type="entry name" value="ATP_GRASP"/>
    <property type="match status" value="1"/>
</dbReference>
<protein>
    <recommendedName>
        <fullName evidence="2">ATP-grasp domain-containing protein</fullName>
    </recommendedName>
</protein>
<evidence type="ECO:0000313" key="4">
    <source>
        <dbReference type="Proteomes" id="UP001138997"/>
    </source>
</evidence>
<dbReference type="InterPro" id="IPR053191">
    <property type="entry name" value="DcsG_Biosynth_Enzyme"/>
</dbReference>
<dbReference type="SUPFAM" id="SSF56059">
    <property type="entry name" value="Glutathione synthetase ATP-binding domain-like"/>
    <property type="match status" value="1"/>
</dbReference>